<evidence type="ECO:0000256" key="1">
    <source>
        <dbReference type="SAM" id="SignalP"/>
    </source>
</evidence>
<dbReference type="RefSeq" id="WP_171556429.1">
    <property type="nucleotide sequence ID" value="NZ_JABFCS010000001.1"/>
</dbReference>
<evidence type="ECO:0000313" key="2">
    <source>
        <dbReference type="EMBL" id="NNU42022.1"/>
    </source>
</evidence>
<accession>A0A849K0H4</accession>
<dbReference type="InterPro" id="IPR025421">
    <property type="entry name" value="DUF4148"/>
</dbReference>
<name>A0A849K0H4_9BURK</name>
<comment type="caution">
    <text evidence="2">The sequence shown here is derived from an EMBL/GenBank/DDBJ whole genome shotgun (WGS) entry which is preliminary data.</text>
</comment>
<evidence type="ECO:0000313" key="3">
    <source>
        <dbReference type="Proteomes" id="UP000552954"/>
    </source>
</evidence>
<reference evidence="2 3" key="2">
    <citation type="submission" date="2020-06" db="EMBL/GenBank/DDBJ databases">
        <title>Ramlibacter rhizophilus sp. nov., isolated from rhizosphere soil of national flower Mugunghwa from South Korea.</title>
        <authorList>
            <person name="Zheng-Fei Y."/>
            <person name="Huan T."/>
        </authorList>
    </citation>
    <scope>NUCLEOTIDE SEQUENCE [LARGE SCALE GENOMIC DNA]</scope>
    <source>
        <strain evidence="2 3">B156</strain>
    </source>
</reference>
<keyword evidence="3" id="KW-1185">Reference proteome</keyword>
<dbReference type="EMBL" id="JABFCS010000001">
    <property type="protein sequence ID" value="NNU42022.1"/>
    <property type="molecule type" value="Genomic_DNA"/>
</dbReference>
<dbReference type="Pfam" id="PF13663">
    <property type="entry name" value="DUF4148"/>
    <property type="match status" value="1"/>
</dbReference>
<feature type="chain" id="PRO_5032610810" evidence="1">
    <location>
        <begin position="22"/>
        <end position="117"/>
    </location>
</feature>
<gene>
    <name evidence="2" type="ORF">HK415_00880</name>
</gene>
<dbReference type="Proteomes" id="UP000552954">
    <property type="component" value="Unassembled WGS sequence"/>
</dbReference>
<organism evidence="2 3">
    <name type="scientific">Ramlibacter montanisoli</name>
    <dbReference type="NCBI Taxonomy" id="2732512"/>
    <lineage>
        <taxon>Bacteria</taxon>
        <taxon>Pseudomonadati</taxon>
        <taxon>Pseudomonadota</taxon>
        <taxon>Betaproteobacteria</taxon>
        <taxon>Burkholderiales</taxon>
        <taxon>Comamonadaceae</taxon>
        <taxon>Ramlibacter</taxon>
    </lineage>
</organism>
<feature type="signal peptide" evidence="1">
    <location>
        <begin position="1"/>
        <end position="21"/>
    </location>
</feature>
<reference evidence="2 3" key="1">
    <citation type="submission" date="2020-05" db="EMBL/GenBank/DDBJ databases">
        <authorList>
            <person name="Khan S.A."/>
            <person name="Jeon C.O."/>
            <person name="Chun B.H."/>
        </authorList>
    </citation>
    <scope>NUCLEOTIDE SEQUENCE [LARGE SCALE GENOMIC DNA]</scope>
    <source>
        <strain evidence="2 3">B156</strain>
    </source>
</reference>
<sequence length="117" mass="12733">MKRFLALSAIALGLAAGQAGAQSIQFHVPSNIEPVQSGLTRAEVIADYHVWRLAGLQDLTRGDIGVDTSSYQYRKAHATYLHLRQSPQFAQLVNELQQRPNARVVAGPAHPPTHAAQ</sequence>
<protein>
    <submittedName>
        <fullName evidence="2">DUF4148 domain-containing protein</fullName>
    </submittedName>
</protein>
<proteinExistence type="predicted"/>
<keyword evidence="1" id="KW-0732">Signal</keyword>
<dbReference type="AlphaFoldDB" id="A0A849K0H4"/>